<reference evidence="2 3" key="1">
    <citation type="submission" date="2019-02" db="EMBL/GenBank/DDBJ databases">
        <title>Deep-cultivation of Planctomycetes and their phenomic and genomic characterization uncovers novel biology.</title>
        <authorList>
            <person name="Wiegand S."/>
            <person name="Jogler M."/>
            <person name="Boedeker C."/>
            <person name="Pinto D."/>
            <person name="Vollmers J."/>
            <person name="Rivas-Marin E."/>
            <person name="Kohn T."/>
            <person name="Peeters S.H."/>
            <person name="Heuer A."/>
            <person name="Rast P."/>
            <person name="Oberbeckmann S."/>
            <person name="Bunk B."/>
            <person name="Jeske O."/>
            <person name="Meyerdierks A."/>
            <person name="Storesund J.E."/>
            <person name="Kallscheuer N."/>
            <person name="Luecker S."/>
            <person name="Lage O.M."/>
            <person name="Pohl T."/>
            <person name="Merkel B.J."/>
            <person name="Hornburger P."/>
            <person name="Mueller R.-W."/>
            <person name="Bruemmer F."/>
            <person name="Labrenz M."/>
            <person name="Spormann A.M."/>
            <person name="Op den Camp H."/>
            <person name="Overmann J."/>
            <person name="Amann R."/>
            <person name="Jetten M.S.M."/>
            <person name="Mascher T."/>
            <person name="Medema M.H."/>
            <person name="Devos D.P."/>
            <person name="Kaster A.-K."/>
            <person name="Ovreas L."/>
            <person name="Rohde M."/>
            <person name="Galperin M.Y."/>
            <person name="Jogler C."/>
        </authorList>
    </citation>
    <scope>NUCLEOTIDE SEQUENCE [LARGE SCALE GENOMIC DNA]</scope>
    <source>
        <strain evidence="2 3">ElP</strain>
    </source>
</reference>
<dbReference type="SUPFAM" id="SSF47598">
    <property type="entry name" value="Ribbon-helix-helix"/>
    <property type="match status" value="1"/>
</dbReference>
<gene>
    <name evidence="2" type="ORF">ElP_62440</name>
</gene>
<proteinExistence type="predicted"/>
<dbReference type="RefSeq" id="WP_231749323.1">
    <property type="nucleotide sequence ID" value="NZ_CP036426.1"/>
</dbReference>
<keyword evidence="3" id="KW-1185">Reference proteome</keyword>
<name>A0A518HBQ5_9BACT</name>
<feature type="region of interest" description="Disordered" evidence="1">
    <location>
        <begin position="43"/>
        <end position="63"/>
    </location>
</feature>
<dbReference type="CDD" id="cd22231">
    <property type="entry name" value="RHH_NikR_HicB-like"/>
    <property type="match status" value="1"/>
</dbReference>
<dbReference type="EMBL" id="CP036426">
    <property type="protein sequence ID" value="QDV38293.1"/>
    <property type="molecule type" value="Genomic_DNA"/>
</dbReference>
<protein>
    <submittedName>
        <fullName evidence="2">Uncharacterized protein</fullName>
    </submittedName>
</protein>
<dbReference type="AlphaFoldDB" id="A0A518HBQ5"/>
<feature type="compositionally biased region" description="Pro residues" evidence="1">
    <location>
        <begin position="48"/>
        <end position="60"/>
    </location>
</feature>
<dbReference type="InterPro" id="IPR010985">
    <property type="entry name" value="Ribbon_hlx_hlx"/>
</dbReference>
<dbReference type="KEGG" id="tpla:ElP_62440"/>
<sequence length="93" mass="10427">MITVQLPRDLENEIQAAVQRGQFSSVDEAIAEAARLLLRGLGQEHKPAPTPRANPSPPDPILGLMRQDPGLMDEIVADTYRQRQDATWREPDR</sequence>
<evidence type="ECO:0000313" key="2">
    <source>
        <dbReference type="EMBL" id="QDV38293.1"/>
    </source>
</evidence>
<dbReference type="GO" id="GO:0006355">
    <property type="term" value="P:regulation of DNA-templated transcription"/>
    <property type="evidence" value="ECO:0007669"/>
    <property type="project" value="InterPro"/>
</dbReference>
<accession>A0A518HBQ5</accession>
<organism evidence="2 3">
    <name type="scientific">Tautonia plasticadhaerens</name>
    <dbReference type="NCBI Taxonomy" id="2527974"/>
    <lineage>
        <taxon>Bacteria</taxon>
        <taxon>Pseudomonadati</taxon>
        <taxon>Planctomycetota</taxon>
        <taxon>Planctomycetia</taxon>
        <taxon>Isosphaerales</taxon>
        <taxon>Isosphaeraceae</taxon>
        <taxon>Tautonia</taxon>
    </lineage>
</organism>
<evidence type="ECO:0000256" key="1">
    <source>
        <dbReference type="SAM" id="MobiDB-lite"/>
    </source>
</evidence>
<dbReference type="Proteomes" id="UP000317835">
    <property type="component" value="Chromosome"/>
</dbReference>
<evidence type="ECO:0000313" key="3">
    <source>
        <dbReference type="Proteomes" id="UP000317835"/>
    </source>
</evidence>